<dbReference type="PANTHER" id="PTHR13271:SF155">
    <property type="entry name" value="SET DOMAIN-CONTAINING PROTEIN"/>
    <property type="match status" value="1"/>
</dbReference>
<name>A0A8J7Q3B3_9BACT</name>
<dbReference type="Proteomes" id="UP000664417">
    <property type="component" value="Unassembled WGS sequence"/>
</dbReference>
<organism evidence="1 2">
    <name type="scientific">Acanthopleuribacter pedis</name>
    <dbReference type="NCBI Taxonomy" id="442870"/>
    <lineage>
        <taxon>Bacteria</taxon>
        <taxon>Pseudomonadati</taxon>
        <taxon>Acidobacteriota</taxon>
        <taxon>Holophagae</taxon>
        <taxon>Acanthopleuribacterales</taxon>
        <taxon>Acanthopleuribacteraceae</taxon>
        <taxon>Acanthopleuribacter</taxon>
    </lineage>
</organism>
<evidence type="ECO:0000313" key="2">
    <source>
        <dbReference type="Proteomes" id="UP000664417"/>
    </source>
</evidence>
<gene>
    <name evidence="1" type="ORF">J3U88_08430</name>
</gene>
<dbReference type="PANTHER" id="PTHR13271">
    <property type="entry name" value="UNCHARACTERIZED PUTATIVE METHYLTRANSFERASE"/>
    <property type="match status" value="1"/>
</dbReference>
<keyword evidence="2" id="KW-1185">Reference proteome</keyword>
<dbReference type="InterPro" id="IPR050600">
    <property type="entry name" value="SETD3_SETD6_MTase"/>
</dbReference>
<reference evidence="1" key="1">
    <citation type="submission" date="2021-03" db="EMBL/GenBank/DDBJ databases">
        <authorList>
            <person name="Wang G."/>
        </authorList>
    </citation>
    <scope>NUCLEOTIDE SEQUENCE</scope>
    <source>
        <strain evidence="1">KCTC 12899</strain>
    </source>
</reference>
<protein>
    <submittedName>
        <fullName evidence="1">SET domain-containing protein</fullName>
    </submittedName>
</protein>
<proteinExistence type="predicted"/>
<dbReference type="EMBL" id="JAFREP010000006">
    <property type="protein sequence ID" value="MBO1318480.1"/>
    <property type="molecule type" value="Genomic_DNA"/>
</dbReference>
<dbReference type="InterPro" id="IPR046341">
    <property type="entry name" value="SET_dom_sf"/>
</dbReference>
<accession>A0A8J7Q3B3</accession>
<comment type="caution">
    <text evidence="1">The sequence shown here is derived from an EMBL/GenBank/DDBJ whole genome shotgun (WGS) entry which is preliminary data.</text>
</comment>
<dbReference type="Gene3D" id="3.90.1410.10">
    <property type="entry name" value="set domain protein methyltransferase, domain 1"/>
    <property type="match status" value="1"/>
</dbReference>
<dbReference type="AlphaFoldDB" id="A0A8J7Q3B3"/>
<dbReference type="CDD" id="cd10527">
    <property type="entry name" value="SET_LSMT"/>
    <property type="match status" value="1"/>
</dbReference>
<dbReference type="RefSeq" id="WP_207858273.1">
    <property type="nucleotide sequence ID" value="NZ_JAFREP010000006.1"/>
</dbReference>
<dbReference type="SUPFAM" id="SSF82199">
    <property type="entry name" value="SET domain"/>
    <property type="match status" value="1"/>
</dbReference>
<sequence>MTETSRLDLLNDLLVWCREHGAEMPDQRFEVDAHGQCLVRNNRDFAAGDRALKLPRTCMFMQKHAAETPLVQAFHDAGGAFQTMHGMLAVGVLQEFPNPDSFWAPYWAVLPRSFDSVPLFLADDLFPFLTGTMTQAMAVARFKELTAELSLLQEKLDSGWTFSQADFFWAYTLCSSRAFAVPDGEGGTVPALVPLLDLYNHLPECNLSSFRPDPDGIVLETPEGLPADTELLVSYGAASDVHYFVNYGFVDHAMRAGQSRLVLQLNAEDPQAPVKRQLMNGTMVWEMMVTAADFDAINACLTIARWVTAVELRPQIESLTAQEEIAALRLLFAELGRSVAGFYQTFEQDVADLARPDGTWTFAEQMVRRATLSEKRVLLQARVFCARALEALDAPALDWQAPEPRWIDDGVVAAWVTTWRASLPFLKA</sequence>
<dbReference type="GO" id="GO:0016279">
    <property type="term" value="F:protein-lysine N-methyltransferase activity"/>
    <property type="evidence" value="ECO:0007669"/>
    <property type="project" value="TreeGrafter"/>
</dbReference>
<evidence type="ECO:0000313" key="1">
    <source>
        <dbReference type="EMBL" id="MBO1318480.1"/>
    </source>
</evidence>